<dbReference type="HOGENOM" id="CLU_2475827_0_0_2"/>
<evidence type="ECO:0000313" key="3">
    <source>
        <dbReference type="Proteomes" id="UP000001137"/>
    </source>
</evidence>
<keyword evidence="1" id="KW-0812">Transmembrane</keyword>
<accession>A8MDL4</accession>
<dbReference type="Proteomes" id="UP000001137">
    <property type="component" value="Chromosome"/>
</dbReference>
<dbReference type="KEGG" id="cma:Cmaq_1041"/>
<organism evidence="2 3">
    <name type="scientific">Caldivirga maquilingensis (strain ATCC 700844 / DSM 13496 / JCM 10307 / IC-167)</name>
    <dbReference type="NCBI Taxonomy" id="397948"/>
    <lineage>
        <taxon>Archaea</taxon>
        <taxon>Thermoproteota</taxon>
        <taxon>Thermoprotei</taxon>
        <taxon>Thermoproteales</taxon>
        <taxon>Thermoproteaceae</taxon>
        <taxon>Caldivirga</taxon>
    </lineage>
</organism>
<keyword evidence="1" id="KW-1133">Transmembrane helix</keyword>
<proteinExistence type="predicted"/>
<gene>
    <name evidence="2" type="ordered locus">Cmaq_1041</name>
</gene>
<keyword evidence="3" id="KW-1185">Reference proteome</keyword>
<keyword evidence="1" id="KW-0472">Membrane</keyword>
<protein>
    <submittedName>
        <fullName evidence="2">Uncharacterized protein</fullName>
    </submittedName>
</protein>
<evidence type="ECO:0000256" key="1">
    <source>
        <dbReference type="SAM" id="Phobius"/>
    </source>
</evidence>
<sequence>MLAHTQLQYDTSTTRFTQWLNQGVVFTIAPATVFTNGVFMNEPGYTLITNKPIDMTVNWSIDWSVTGPMYGVIIVVIVLLVLLLRRR</sequence>
<reference evidence="2 3" key="1">
    <citation type="submission" date="2007-10" db="EMBL/GenBank/DDBJ databases">
        <title>Complete sequence of Caldivirga maquilingensis IC-167.</title>
        <authorList>
            <consortium name="US DOE Joint Genome Institute"/>
            <person name="Copeland A."/>
            <person name="Lucas S."/>
            <person name="Lapidus A."/>
            <person name="Barry K."/>
            <person name="Glavina del Rio T."/>
            <person name="Dalin E."/>
            <person name="Tice H."/>
            <person name="Pitluck S."/>
            <person name="Saunders E."/>
            <person name="Brettin T."/>
            <person name="Bruce D."/>
            <person name="Detter J.C."/>
            <person name="Han C."/>
            <person name="Schmutz J."/>
            <person name="Larimer F."/>
            <person name="Land M."/>
            <person name="Hauser L."/>
            <person name="Kyrpides N."/>
            <person name="Ivanova N."/>
            <person name="Biddle J.F."/>
            <person name="Zhang Z."/>
            <person name="Fitz-Gibbon S.T."/>
            <person name="Lowe T.M."/>
            <person name="Saltikov C."/>
            <person name="House C.H."/>
            <person name="Richardson P."/>
        </authorList>
    </citation>
    <scope>NUCLEOTIDE SEQUENCE [LARGE SCALE GENOMIC DNA]</scope>
    <source>
        <strain evidence="3">ATCC 700844 / DSM 13496 / JCM 10307 / IC-167</strain>
    </source>
</reference>
<feature type="transmembrane region" description="Helical" evidence="1">
    <location>
        <begin position="65"/>
        <end position="84"/>
    </location>
</feature>
<evidence type="ECO:0000313" key="2">
    <source>
        <dbReference type="EMBL" id="ABW01870.1"/>
    </source>
</evidence>
<name>A8MDL4_CALMQ</name>
<dbReference type="AlphaFoldDB" id="A8MDL4"/>
<dbReference type="EMBL" id="CP000852">
    <property type="protein sequence ID" value="ABW01870.1"/>
    <property type="molecule type" value="Genomic_DNA"/>
</dbReference>